<dbReference type="InterPro" id="IPR010105">
    <property type="entry name" value="TonB_sidphr_rcpt"/>
</dbReference>
<dbReference type="NCBIfam" id="TIGR01783">
    <property type="entry name" value="TonB-siderophor"/>
    <property type="match status" value="1"/>
</dbReference>
<dbReference type="InterPro" id="IPR011662">
    <property type="entry name" value="Secretin/TonB_short_N"/>
</dbReference>
<keyword evidence="5" id="KW-0410">Iron transport</keyword>
<keyword evidence="6 14" id="KW-0812">Transmembrane</keyword>
<keyword evidence="10 15" id="KW-0798">TonB box</keyword>
<dbReference type="PROSITE" id="PS52016">
    <property type="entry name" value="TONB_DEPENDENT_REC_3"/>
    <property type="match status" value="1"/>
</dbReference>
<dbReference type="FunFam" id="2.170.130.10:FF:000010">
    <property type="entry name" value="Ferripyoverdine receptor"/>
    <property type="match status" value="1"/>
</dbReference>
<dbReference type="Proteomes" id="UP000510934">
    <property type="component" value="Chromosome"/>
</dbReference>
<evidence type="ECO:0000256" key="2">
    <source>
        <dbReference type="ARBA" id="ARBA00009810"/>
    </source>
</evidence>
<keyword evidence="13 14" id="KW-0998">Cell outer membrane</keyword>
<dbReference type="GO" id="GO:0015344">
    <property type="term" value="F:siderophore uptake transmembrane transporter activity"/>
    <property type="evidence" value="ECO:0007669"/>
    <property type="project" value="TreeGrafter"/>
</dbReference>
<evidence type="ECO:0000256" key="4">
    <source>
        <dbReference type="ARBA" id="ARBA00022452"/>
    </source>
</evidence>
<keyword evidence="12 16" id="KW-0675">Receptor</keyword>
<dbReference type="Pfam" id="PF00593">
    <property type="entry name" value="TonB_dep_Rec_b-barrel"/>
    <property type="match status" value="1"/>
</dbReference>
<comment type="subcellular location">
    <subcellularLocation>
        <location evidence="1 14">Cell outer membrane</location>
        <topology evidence="1 14">Multi-pass membrane protein</topology>
    </subcellularLocation>
</comment>
<evidence type="ECO:0000256" key="8">
    <source>
        <dbReference type="ARBA" id="ARBA00023004"/>
    </source>
</evidence>
<keyword evidence="7" id="KW-0732">Signal</keyword>
<evidence type="ECO:0000313" key="16">
    <source>
        <dbReference type="EMBL" id="QLJ12838.1"/>
    </source>
</evidence>
<keyword evidence="3 14" id="KW-0813">Transport</keyword>
<evidence type="ECO:0000256" key="5">
    <source>
        <dbReference type="ARBA" id="ARBA00022496"/>
    </source>
</evidence>
<keyword evidence="11 14" id="KW-0472">Membrane</keyword>
<dbReference type="Gene3D" id="2.40.170.20">
    <property type="entry name" value="TonB-dependent receptor, beta-barrel domain"/>
    <property type="match status" value="1"/>
</dbReference>
<dbReference type="InterPro" id="IPR000531">
    <property type="entry name" value="Beta-barrel_TonB"/>
</dbReference>
<dbReference type="Pfam" id="PF07660">
    <property type="entry name" value="STN"/>
    <property type="match status" value="1"/>
</dbReference>
<dbReference type="InterPro" id="IPR039426">
    <property type="entry name" value="TonB-dep_rcpt-like"/>
</dbReference>
<dbReference type="AlphaFoldDB" id="A0A1Y5L429"/>
<dbReference type="InterPro" id="IPR037066">
    <property type="entry name" value="Plug_dom_sf"/>
</dbReference>
<evidence type="ECO:0000256" key="1">
    <source>
        <dbReference type="ARBA" id="ARBA00004571"/>
    </source>
</evidence>
<reference evidence="16 17" key="1">
    <citation type="journal article" date="2009" name="Mikrobiologiia">
        <title>[Phenanthren biodegradation and interaction of Pseudomonas putida BS3701 and Burkholderia sp.BS3702 in plant rhizosphere].</title>
        <authorList>
            <person name="Ovchinnikova A.A."/>
            <person name="Vetrova A.A."/>
            <person name="Filonov A.E."/>
            <person name="Boronin A.M."/>
        </authorList>
    </citation>
    <scope>NUCLEOTIDE SEQUENCE [LARGE SCALE GENOMIC DNA]</scope>
    <source>
        <strain evidence="16 17">BS3701</strain>
    </source>
</reference>
<keyword evidence="4 14" id="KW-1134">Transmembrane beta strand</keyword>
<keyword evidence="8" id="KW-0408">Iron</keyword>
<dbReference type="GO" id="GO:0038023">
    <property type="term" value="F:signaling receptor activity"/>
    <property type="evidence" value="ECO:0007669"/>
    <property type="project" value="InterPro"/>
</dbReference>
<gene>
    <name evidence="16" type="ORF">H0H12_20630</name>
</gene>
<evidence type="ECO:0000256" key="14">
    <source>
        <dbReference type="PROSITE-ProRule" id="PRU01360"/>
    </source>
</evidence>
<dbReference type="Pfam" id="PF07715">
    <property type="entry name" value="Plug"/>
    <property type="match status" value="1"/>
</dbReference>
<dbReference type="RefSeq" id="WP_033726943.1">
    <property type="nucleotide sequence ID" value="NZ_CAKNBT010000090.1"/>
</dbReference>
<proteinExistence type="inferred from homology"/>
<keyword evidence="9" id="KW-0406">Ion transport</keyword>
<dbReference type="EMBL" id="CP059052">
    <property type="protein sequence ID" value="QLJ12838.1"/>
    <property type="molecule type" value="Genomic_DNA"/>
</dbReference>
<dbReference type="GO" id="GO:0009279">
    <property type="term" value="C:cell outer membrane"/>
    <property type="evidence" value="ECO:0007669"/>
    <property type="project" value="UniProtKB-SubCell"/>
</dbReference>
<name>A0A1Y5L429_PSEPU</name>
<dbReference type="PANTHER" id="PTHR32552:SF74">
    <property type="entry name" value="HYDROXAMATE SIDEROPHORE RECEPTOR FHUE"/>
    <property type="match status" value="1"/>
</dbReference>
<protein>
    <submittedName>
        <fullName evidence="16">TonB-dependent siderophore receptor</fullName>
    </submittedName>
</protein>
<accession>A0A1Y5L429</accession>
<dbReference type="InterPro" id="IPR036942">
    <property type="entry name" value="Beta-barrel_TonB_sf"/>
</dbReference>
<dbReference type="PANTHER" id="PTHR32552">
    <property type="entry name" value="FERRICHROME IRON RECEPTOR-RELATED"/>
    <property type="match status" value="1"/>
</dbReference>
<dbReference type="InterPro" id="IPR012910">
    <property type="entry name" value="Plug_dom"/>
</dbReference>
<dbReference type="GO" id="GO:0015891">
    <property type="term" value="P:siderophore transport"/>
    <property type="evidence" value="ECO:0007669"/>
    <property type="project" value="InterPro"/>
</dbReference>
<evidence type="ECO:0000256" key="9">
    <source>
        <dbReference type="ARBA" id="ARBA00023065"/>
    </source>
</evidence>
<evidence type="ECO:0000256" key="7">
    <source>
        <dbReference type="ARBA" id="ARBA00022729"/>
    </source>
</evidence>
<evidence type="ECO:0000256" key="10">
    <source>
        <dbReference type="ARBA" id="ARBA00023077"/>
    </source>
</evidence>
<evidence type="ECO:0000256" key="6">
    <source>
        <dbReference type="ARBA" id="ARBA00022692"/>
    </source>
</evidence>
<comment type="similarity">
    <text evidence="2 14 15">Belongs to the TonB-dependent receptor family.</text>
</comment>
<dbReference type="CDD" id="cd01347">
    <property type="entry name" value="ligand_gated_channel"/>
    <property type="match status" value="1"/>
</dbReference>
<dbReference type="Gene3D" id="2.170.130.10">
    <property type="entry name" value="TonB-dependent receptor, plug domain"/>
    <property type="match status" value="1"/>
</dbReference>
<evidence type="ECO:0000256" key="15">
    <source>
        <dbReference type="RuleBase" id="RU003357"/>
    </source>
</evidence>
<dbReference type="SUPFAM" id="SSF56935">
    <property type="entry name" value="Porins"/>
    <property type="match status" value="1"/>
</dbReference>
<evidence type="ECO:0000256" key="3">
    <source>
        <dbReference type="ARBA" id="ARBA00022448"/>
    </source>
</evidence>
<evidence type="ECO:0000313" key="17">
    <source>
        <dbReference type="Proteomes" id="UP000510934"/>
    </source>
</evidence>
<dbReference type="SMART" id="SM00965">
    <property type="entry name" value="STN"/>
    <property type="match status" value="1"/>
</dbReference>
<evidence type="ECO:0000256" key="11">
    <source>
        <dbReference type="ARBA" id="ARBA00023136"/>
    </source>
</evidence>
<evidence type="ECO:0000256" key="13">
    <source>
        <dbReference type="ARBA" id="ARBA00023237"/>
    </source>
</evidence>
<evidence type="ECO:0000256" key="12">
    <source>
        <dbReference type="ARBA" id="ARBA00023170"/>
    </source>
</evidence>
<organism evidence="16 17">
    <name type="scientific">Pseudomonas putida</name>
    <name type="common">Arthrobacter siderocapsulatus</name>
    <dbReference type="NCBI Taxonomy" id="303"/>
    <lineage>
        <taxon>Bacteria</taxon>
        <taxon>Pseudomonadati</taxon>
        <taxon>Pseudomonadota</taxon>
        <taxon>Gammaproteobacteria</taxon>
        <taxon>Pseudomonadales</taxon>
        <taxon>Pseudomonadaceae</taxon>
        <taxon>Pseudomonas</taxon>
    </lineage>
</organism>
<dbReference type="Gene3D" id="3.55.50.30">
    <property type="match status" value="1"/>
</dbReference>
<sequence>MPAGFFEFKPLVKALCMSRSISARSSRALLGKGVLGAALMLPMAAQVWAQGVNFDIAAQSLPNALRALGEQADVQFIYNASEMADLRGNEVRGSYTVDAAVAKLLRGLPVSYSLEGDTLTLVRRERPASSALELGTTSITGNTLGVTTEGSNSYTTGGVTIGKSEHKLKDIPQSVSVMTRKRMDDQNITDLPTLLANAPGMTFAKSPGTGGFITSRGFEIDSLQYDGVPMTRGIYALGSYLTEPTAFYDRVELLRGGAALLQGANSPGGAINFVRKRGQAKPTVTLTAQAGSWDHYATQVDVGGPLNEAGNIRGRAVVDYDTRNSFIDYVGGWEQKVYGALDFDLSEDTTLGVGISDRKTRFTPMVAGLPRFSDGRDVGLSRSTFTGSDWNRGMTEQLALYVDLEHRFNDHWKFKTAAVAINERNEMTYAYVVAPTGLANDGSGLFDWRYATDFNSHSRGLDMFVDGDFNGFGFDQEVVFGGNYSRFTSDNTMAVVRSAGANIFDLDNHLPFENYDSLAARGTRTDSQYKIVQKGIYGTWRVKLTDPLTLILGGRTSWYSYDYDSQVYQAGVHQYDSPASKANNGVVTPYAGLVYELTPQWSAYASYADVFIPQSAIGVGGSTIEPITGSNYELGLKGELNDGQVNTSVALFRYDHENRAVPILNTESLCGGSNCAAASGKVRSQGLEAEINGEVLPGLQASASYVYNTTKYLKDNTYEDKIFSTWTPKHSVKVWTDYTLPGDFSRFSVGGGFNSQSSTVAYDRKFDSPGFTIWNARLGYKVSDEVSLAVNFNNIFDKVYYIPSYAAVSANNYYGDPRNFMFSVKYTPQF</sequence>